<reference evidence="11" key="3">
    <citation type="submission" date="2025-08" db="UniProtKB">
        <authorList>
            <consortium name="RefSeq"/>
        </authorList>
    </citation>
    <scope>IDENTIFICATION</scope>
    <source>
        <strain evidence="11">CBS 342.82</strain>
    </source>
</reference>
<dbReference type="GO" id="GO:0000932">
    <property type="term" value="C:P-body"/>
    <property type="evidence" value="ECO:0007669"/>
    <property type="project" value="TreeGrafter"/>
</dbReference>
<dbReference type="InterPro" id="IPR000719">
    <property type="entry name" value="Prot_kinase_dom"/>
</dbReference>
<dbReference type="InterPro" id="IPR030844">
    <property type="entry name" value="PAN3"/>
</dbReference>
<reference evidence="11" key="2">
    <citation type="submission" date="2020-04" db="EMBL/GenBank/DDBJ databases">
        <authorList>
            <consortium name="NCBI Genome Project"/>
        </authorList>
    </citation>
    <scope>NUCLEOTIDE SEQUENCE</scope>
    <source>
        <strain evidence="11">CBS 342.82</strain>
    </source>
</reference>
<protein>
    <recommendedName>
        <fullName evidence="8">PAN2-PAN3 deadenylation complex subunit PAN3</fullName>
    </recommendedName>
    <alternativeName>
        <fullName evidence="8">PAB1P-dependent poly(A)-specific ribonuclease</fullName>
    </alternativeName>
    <alternativeName>
        <fullName evidence="8">Poly(A)-nuclease deadenylation complex subunit 3</fullName>
        <shortName evidence="8">PAN deadenylation complex subunit 3</shortName>
    </alternativeName>
</protein>
<accession>A0A6J3LX07</accession>
<evidence type="ECO:0000313" key="10">
    <source>
        <dbReference type="Proteomes" id="UP000504637"/>
    </source>
</evidence>
<feature type="binding site" evidence="8">
    <location>
        <begin position="285"/>
        <end position="286"/>
    </location>
    <ligand>
        <name>ATP</name>
        <dbReference type="ChEBI" id="CHEBI:30616"/>
    </ligand>
</feature>
<dbReference type="HAMAP" id="MF_03181">
    <property type="entry name" value="PAN3"/>
    <property type="match status" value="1"/>
</dbReference>
<keyword evidence="10" id="KW-1185">Reference proteome</keyword>
<feature type="binding site" evidence="8">
    <location>
        <begin position="227"/>
        <end position="234"/>
    </location>
    <ligand>
        <name>ATP</name>
        <dbReference type="ChEBI" id="CHEBI:30616"/>
    </ligand>
</feature>
<sequence length="545" mass="61069">MMHQQAFQPTQAFAEFIPGQNFLTTTPQLQAQIGAYNDPFMTQSALHGLSTASVQVNPYAQTNAEAAAPQFYQDASSYKYPLNYHLYTPIGPQRANILPYQRTAADFFIPDDLREDLQRKSEAALQSFANSTLPQTVEYFHSLVALDTGQQKGAATFGYSSWVYKATSYRDGRIYALRRLEGFKLSNAHAIRSIQAWKRIISANLVQVHDAFTGRWFGDSSLVVVTDYHPRSQTLAEKYFAPGRNVRLPSQHIEESELWAYLVQLANVLKTIHEAGLAAQTITPSKILVTSKGRIRLNGCGIFDILNFEQRQAPHELQRNDLTSLGRLVLSIAARSINANANTTRSLEQVGKTYGERLKTCLQRLVLQTSATPGDQSGQSGEFTVQSLLTNIADKVMSTLDSAFEENDQTTAVLMRELENGRLVRLLAKLNIILERPDTSSTPIASNNPALLNQPGSAWSETGERYYLKLFRDYVFHQVDHEGRPVLDLGHIITCLNKLDAGIEEKIQLVSRDEQHVCVVSYKEVKRGFESAWQEIHKAGNPTRK</sequence>
<evidence type="ECO:0000256" key="5">
    <source>
        <dbReference type="ARBA" id="ARBA00022771"/>
    </source>
</evidence>
<name>A0A6J3LX07_9PEZI</name>
<keyword evidence="5" id="KW-0862">Zinc</keyword>
<dbReference type="Gene3D" id="1.10.510.10">
    <property type="entry name" value="Transferase(Phosphotransferase) domain 1"/>
    <property type="match status" value="1"/>
</dbReference>
<keyword evidence="2 8" id="KW-0963">Cytoplasm</keyword>
<dbReference type="GO" id="GO:0008143">
    <property type="term" value="F:poly(A) binding"/>
    <property type="evidence" value="ECO:0007669"/>
    <property type="project" value="TreeGrafter"/>
</dbReference>
<evidence type="ECO:0000256" key="6">
    <source>
        <dbReference type="ARBA" id="ARBA00022840"/>
    </source>
</evidence>
<evidence type="ECO:0000256" key="1">
    <source>
        <dbReference type="ARBA" id="ARBA00004496"/>
    </source>
</evidence>
<evidence type="ECO:0000256" key="2">
    <source>
        <dbReference type="ARBA" id="ARBA00022490"/>
    </source>
</evidence>
<keyword evidence="4 8" id="KW-0547">Nucleotide-binding</keyword>
<keyword evidence="7 8" id="KW-0175">Coiled coil</keyword>
<dbReference type="PANTHER" id="PTHR12272">
    <property type="entry name" value="DEADENYLATION COMPLEX SUBUNIT PAN3"/>
    <property type="match status" value="1"/>
</dbReference>
<evidence type="ECO:0000259" key="9">
    <source>
        <dbReference type="PROSITE" id="PS50011"/>
    </source>
</evidence>
<proteinExistence type="inferred from homology"/>
<reference evidence="11" key="1">
    <citation type="submission" date="2020-01" db="EMBL/GenBank/DDBJ databases">
        <authorList>
            <consortium name="DOE Joint Genome Institute"/>
            <person name="Haridas S."/>
            <person name="Albert R."/>
            <person name="Binder M."/>
            <person name="Bloem J."/>
            <person name="Labutti K."/>
            <person name="Salamov A."/>
            <person name="Andreopoulos B."/>
            <person name="Baker S.E."/>
            <person name="Barry K."/>
            <person name="Bills G."/>
            <person name="Bluhm B.H."/>
            <person name="Cannon C."/>
            <person name="Castanera R."/>
            <person name="Culley D.E."/>
            <person name="Daum C."/>
            <person name="Ezra D."/>
            <person name="Gonzalez J.B."/>
            <person name="Henrissat B."/>
            <person name="Kuo A."/>
            <person name="Liang C."/>
            <person name="Lipzen A."/>
            <person name="Lutzoni F."/>
            <person name="Magnuson J."/>
            <person name="Mondo S."/>
            <person name="Nolan M."/>
            <person name="Ohm R."/>
            <person name="Pangilinan J."/>
            <person name="Park H.-J."/>
            <person name="Ramirez L."/>
            <person name="Alfaro M."/>
            <person name="Sun H."/>
            <person name="Tritt A."/>
            <person name="Yoshinaga Y."/>
            <person name="Zwiers L.-H."/>
            <person name="Turgeon B.G."/>
            <person name="Goodwin S.B."/>
            <person name="Spatafora J.W."/>
            <person name="Crous P.W."/>
            <person name="Grigoriev I.V."/>
        </authorList>
    </citation>
    <scope>NUCLEOTIDE SEQUENCE</scope>
    <source>
        <strain evidence="11">CBS 342.82</strain>
    </source>
</reference>
<comment type="domain">
    <text evidence="8">The pseudokinase domain, the coiled-coil (CC), and C-terminal knob domain (CK) form a structural unit (PKC) that forms an extensive high-affinity interaction surface for PAN2.</text>
</comment>
<dbReference type="Gene3D" id="1.10.287.3700">
    <property type="match status" value="1"/>
</dbReference>
<dbReference type="GO" id="GO:0004672">
    <property type="term" value="F:protein kinase activity"/>
    <property type="evidence" value="ECO:0007669"/>
    <property type="project" value="InterPro"/>
</dbReference>
<dbReference type="OrthoDB" id="204958at2759"/>
<comment type="domain">
    <text evidence="8">The N-terminal zinc finger binds to poly(A) RNA.</text>
</comment>
<dbReference type="Gene3D" id="1.20.5.5160">
    <property type="match status" value="1"/>
</dbReference>
<comment type="subunit">
    <text evidence="8">Homodimer. Forms a heterotrimer with a catalytic subunit PAN2 to form the poly(A)-nuclease (PAN) deadenylation complex. Interacts (via PAM-2 motif) with poly(A)-binding protein PAB1 (via PABC domain), conferring substrate specificity of the enzyme complex.</text>
</comment>
<dbReference type="GO" id="GO:0006397">
    <property type="term" value="P:mRNA processing"/>
    <property type="evidence" value="ECO:0007669"/>
    <property type="project" value="UniProtKB-KW"/>
</dbReference>
<dbReference type="AlphaFoldDB" id="A0A6J3LX07"/>
<comment type="caution">
    <text evidence="8">Lacks conserved residue(s) required for the propagation of feature annotation.</text>
</comment>
<dbReference type="SUPFAM" id="SSF56112">
    <property type="entry name" value="Protein kinase-like (PK-like)"/>
    <property type="match status" value="1"/>
</dbReference>
<dbReference type="GO" id="GO:0005524">
    <property type="term" value="F:ATP binding"/>
    <property type="evidence" value="ECO:0007669"/>
    <property type="project" value="UniProtKB-UniRule"/>
</dbReference>
<evidence type="ECO:0000256" key="7">
    <source>
        <dbReference type="ARBA" id="ARBA00023054"/>
    </source>
</evidence>
<evidence type="ECO:0000256" key="4">
    <source>
        <dbReference type="ARBA" id="ARBA00022741"/>
    </source>
</evidence>
<keyword evidence="6 8" id="KW-0067">ATP-binding</keyword>
<dbReference type="GO" id="GO:0031251">
    <property type="term" value="C:PAN complex"/>
    <property type="evidence" value="ECO:0007669"/>
    <property type="project" value="UniProtKB-UniRule"/>
</dbReference>
<evidence type="ECO:0000313" key="11">
    <source>
        <dbReference type="RefSeq" id="XP_033456875.1"/>
    </source>
</evidence>
<keyword evidence="5" id="KW-0479">Metal-binding</keyword>
<comment type="function">
    <text evidence="8">Regulatory subunit of the poly(A)-nuclease (PAN) deadenylation complex, one of two cytoplasmic mRNA deadenylases involved in mRNA turnover. PAN specifically shortens poly(A) tails of RNA and the activity is stimulated by poly(A)-binding protein PAB1. PAN deadenylation is followed by rapid degradation of the shortened mRNA tails by the CCR4-NOT complex. Deadenylated mRNAs are then degraded by two alternative mechanisms, namely exosome-mediated 3'-5' exonucleolytic degradation, or deadenlyation-dependent mRNA decaping and subsequent 5'-3' exonucleolytic degradation by XRN1. May also be involved in post-transcriptional maturation of mRNA poly(A) tails. PAN3 acts as a positive regulator for PAN activity, recruiting the catalytic subunit PAN2 to mRNA via its interaction with RNA and with PAB1.</text>
</comment>
<feature type="region of interest" description="Knob domain" evidence="8">
    <location>
        <begin position="433"/>
        <end position="545"/>
    </location>
</feature>
<comment type="subcellular location">
    <subcellularLocation>
        <location evidence="1 8">Cytoplasm</location>
    </subcellularLocation>
</comment>
<evidence type="ECO:0000256" key="3">
    <source>
        <dbReference type="ARBA" id="ARBA00022664"/>
    </source>
</evidence>
<comment type="domain">
    <text evidence="8">Contains a pseudokinase domain. The protein kinase domain is predicted to be catalytically inactive because some of the residues important for catalytic activity are substituted and it lacks the equivalent of the binding site for a peptide substrate. However, it has retained an ATP-binding site and ATP-binding is required for mRNA degradation, stimulating the activity of the PAN2 nuclease in vitro. The nucleotide-binding site is juxtaposed to the RNase active site of PAN2 in the complex and may actually bind nucleosides of a poly(A) RNA rather than ATP, feeding the poly(A)-tail to the active site of the deadenylase and thus increasing the efficiency with which this distributive enzyme degrades oligo(A) RNAs.</text>
</comment>
<gene>
    <name evidence="8" type="primary">PAN3</name>
    <name evidence="11" type="ORF">K489DRAFT_59913</name>
</gene>
<dbReference type="InterPro" id="IPR041332">
    <property type="entry name" value="Pan3_CK"/>
</dbReference>
<dbReference type="PROSITE" id="PS50011">
    <property type="entry name" value="PROTEIN_KINASE_DOM"/>
    <property type="match status" value="1"/>
</dbReference>
<dbReference type="Proteomes" id="UP000504637">
    <property type="component" value="Unplaced"/>
</dbReference>
<evidence type="ECO:0000256" key="8">
    <source>
        <dbReference type="HAMAP-Rule" id="MF_03181"/>
    </source>
</evidence>
<dbReference type="Pfam" id="PF18101">
    <property type="entry name" value="Pan3_CK"/>
    <property type="match status" value="1"/>
</dbReference>
<feature type="binding site" evidence="8">
    <location>
        <position position="178"/>
    </location>
    <ligand>
        <name>ATP</name>
        <dbReference type="ChEBI" id="CHEBI:30616"/>
    </ligand>
</feature>
<feature type="coiled-coil region" evidence="8">
    <location>
        <begin position="394"/>
        <end position="432"/>
    </location>
</feature>
<keyword evidence="3 8" id="KW-0507">mRNA processing</keyword>
<dbReference type="FunFam" id="1.10.287.3700:FF:000001">
    <property type="entry name" value="PAN2-PAN3 deadenylation complex subunit PAN3"/>
    <property type="match status" value="1"/>
</dbReference>
<dbReference type="GO" id="GO:0000289">
    <property type="term" value="P:nuclear-transcribed mRNA poly(A) tail shortening"/>
    <property type="evidence" value="ECO:0007669"/>
    <property type="project" value="UniProtKB-UniRule"/>
</dbReference>
<dbReference type="PANTHER" id="PTHR12272:SF11">
    <property type="entry name" value="PAN2-PAN3 DEADENYLATION COMPLEX SUBUNIT PAN3"/>
    <property type="match status" value="1"/>
</dbReference>
<feature type="domain" description="Protein kinase" evidence="9">
    <location>
        <begin position="146"/>
        <end position="423"/>
    </location>
</feature>
<dbReference type="RefSeq" id="XP_033456875.1">
    <property type="nucleotide sequence ID" value="XM_033608749.1"/>
</dbReference>
<keyword evidence="5" id="KW-0863">Zinc-finger</keyword>
<comment type="similarity">
    <text evidence="8">Belongs to the protein kinase superfamily. PAN3 family.</text>
</comment>
<dbReference type="InterPro" id="IPR011009">
    <property type="entry name" value="Kinase-like_dom_sf"/>
</dbReference>
<organism evidence="11">
    <name type="scientific">Dissoconium aciculare CBS 342.82</name>
    <dbReference type="NCBI Taxonomy" id="1314786"/>
    <lineage>
        <taxon>Eukaryota</taxon>
        <taxon>Fungi</taxon>
        <taxon>Dikarya</taxon>
        <taxon>Ascomycota</taxon>
        <taxon>Pezizomycotina</taxon>
        <taxon>Dothideomycetes</taxon>
        <taxon>Dothideomycetidae</taxon>
        <taxon>Mycosphaerellales</taxon>
        <taxon>Dissoconiaceae</taxon>
        <taxon>Dissoconium</taxon>
    </lineage>
</organism>
<dbReference type="GO" id="GO:0008270">
    <property type="term" value="F:zinc ion binding"/>
    <property type="evidence" value="ECO:0007669"/>
    <property type="project" value="UniProtKB-KW"/>
</dbReference>